<dbReference type="Pfam" id="PF07690">
    <property type="entry name" value="MFS_1"/>
    <property type="match status" value="1"/>
</dbReference>
<organism evidence="8 9">
    <name type="scientific">Aspergillus oryzae</name>
    <name type="common">Yellow koji mold</name>
    <dbReference type="NCBI Taxonomy" id="5062"/>
    <lineage>
        <taxon>Eukaryota</taxon>
        <taxon>Fungi</taxon>
        <taxon>Dikarya</taxon>
        <taxon>Ascomycota</taxon>
        <taxon>Pezizomycotina</taxon>
        <taxon>Eurotiomycetes</taxon>
        <taxon>Eurotiomycetidae</taxon>
        <taxon>Eurotiales</taxon>
        <taxon>Aspergillaceae</taxon>
        <taxon>Aspergillus</taxon>
        <taxon>Aspergillus subgen. Circumdati</taxon>
    </lineage>
</organism>
<evidence type="ECO:0000313" key="8">
    <source>
        <dbReference type="EMBL" id="GMG34357.1"/>
    </source>
</evidence>
<dbReference type="InterPro" id="IPR036259">
    <property type="entry name" value="MFS_trans_sf"/>
</dbReference>
<feature type="transmembrane region" description="Helical" evidence="7">
    <location>
        <begin position="141"/>
        <end position="167"/>
    </location>
</feature>
<dbReference type="PANTHER" id="PTHR43791:SF59">
    <property type="entry name" value="TRANSPORTER, PUTATIVE (AFU_ORTHOLOGUE AFUA_1G06550)-RELATED"/>
    <property type="match status" value="1"/>
</dbReference>
<evidence type="ECO:0000256" key="2">
    <source>
        <dbReference type="ARBA" id="ARBA00022448"/>
    </source>
</evidence>
<dbReference type="SUPFAM" id="SSF103473">
    <property type="entry name" value="MFS general substrate transporter"/>
    <property type="match status" value="1"/>
</dbReference>
<evidence type="ECO:0000256" key="5">
    <source>
        <dbReference type="ARBA" id="ARBA00023136"/>
    </source>
</evidence>
<dbReference type="InterPro" id="IPR011701">
    <property type="entry name" value="MFS"/>
</dbReference>
<sequence>MSHHKATASREQGQDEHIESVEDSAHQDREHPAGPGHDRALDLIADAGHSSVLTAENNARVLRKIDLRLLPILLGIYFLQQLDKSSLSYASIFGLVETAHLHGQQYSWLGAVVYLVQLVAQPFVAYILVKVPIGKFLACTTLCWGIALTCMTPANSFAGLLICRIFLGLFEAGIREYLLSPGALTSMLIMGYE</sequence>
<feature type="compositionally biased region" description="Basic and acidic residues" evidence="6">
    <location>
        <begin position="12"/>
        <end position="40"/>
    </location>
</feature>
<dbReference type="Gene3D" id="1.20.1250.20">
    <property type="entry name" value="MFS general substrate transporter like domains"/>
    <property type="match status" value="1"/>
</dbReference>
<name>A0AAN4YP25_ASPOZ</name>
<dbReference type="PANTHER" id="PTHR43791">
    <property type="entry name" value="PERMEASE-RELATED"/>
    <property type="match status" value="1"/>
</dbReference>
<dbReference type="GO" id="GO:0022857">
    <property type="term" value="F:transmembrane transporter activity"/>
    <property type="evidence" value="ECO:0007669"/>
    <property type="project" value="InterPro"/>
</dbReference>
<dbReference type="AlphaFoldDB" id="A0AAN4YP25"/>
<dbReference type="GO" id="GO:0016020">
    <property type="term" value="C:membrane"/>
    <property type="evidence" value="ECO:0007669"/>
    <property type="project" value="UniProtKB-SubCell"/>
</dbReference>
<keyword evidence="5 7" id="KW-0472">Membrane</keyword>
<protein>
    <submittedName>
        <fullName evidence="8">Unnamed protein product</fullName>
    </submittedName>
</protein>
<dbReference type="Proteomes" id="UP001165205">
    <property type="component" value="Unassembled WGS sequence"/>
</dbReference>
<feature type="transmembrane region" description="Helical" evidence="7">
    <location>
        <begin position="106"/>
        <end position="129"/>
    </location>
</feature>
<evidence type="ECO:0000256" key="1">
    <source>
        <dbReference type="ARBA" id="ARBA00004141"/>
    </source>
</evidence>
<proteinExistence type="predicted"/>
<keyword evidence="2" id="KW-0813">Transport</keyword>
<evidence type="ECO:0000256" key="3">
    <source>
        <dbReference type="ARBA" id="ARBA00022692"/>
    </source>
</evidence>
<dbReference type="EMBL" id="BSYA01000138">
    <property type="protein sequence ID" value="GMG34357.1"/>
    <property type="molecule type" value="Genomic_DNA"/>
</dbReference>
<keyword evidence="4 7" id="KW-1133">Transmembrane helix</keyword>
<gene>
    <name evidence="8" type="ORF">Aory04_000972600</name>
</gene>
<comment type="caution">
    <text evidence="8">The sequence shown here is derived from an EMBL/GenBank/DDBJ whole genome shotgun (WGS) entry which is preliminary data.</text>
</comment>
<evidence type="ECO:0000256" key="7">
    <source>
        <dbReference type="SAM" id="Phobius"/>
    </source>
</evidence>
<evidence type="ECO:0000256" key="6">
    <source>
        <dbReference type="SAM" id="MobiDB-lite"/>
    </source>
</evidence>
<feature type="region of interest" description="Disordered" evidence="6">
    <location>
        <begin position="1"/>
        <end position="40"/>
    </location>
</feature>
<accession>A0AAN4YP25</accession>
<comment type="subcellular location">
    <subcellularLocation>
        <location evidence="1">Membrane</location>
        <topology evidence="1">Multi-pass membrane protein</topology>
    </subcellularLocation>
</comment>
<evidence type="ECO:0000256" key="4">
    <source>
        <dbReference type="ARBA" id="ARBA00022989"/>
    </source>
</evidence>
<reference evidence="8" key="1">
    <citation type="submission" date="2023-04" db="EMBL/GenBank/DDBJ databases">
        <title>Aspergillus oryzae NBRC 4228.</title>
        <authorList>
            <person name="Ichikawa N."/>
            <person name="Sato H."/>
            <person name="Tonouchi N."/>
        </authorList>
    </citation>
    <scope>NUCLEOTIDE SEQUENCE</scope>
    <source>
        <strain evidence="8">NBRC 4228</strain>
    </source>
</reference>
<keyword evidence="3 7" id="KW-0812">Transmembrane</keyword>
<evidence type="ECO:0000313" key="9">
    <source>
        <dbReference type="Proteomes" id="UP001165205"/>
    </source>
</evidence>